<dbReference type="SUPFAM" id="SSF51215">
    <property type="entry name" value="Regulatory protein AraC"/>
    <property type="match status" value="1"/>
</dbReference>
<dbReference type="CDD" id="cd06986">
    <property type="entry name" value="cupin_MmsR-like_N"/>
    <property type="match status" value="1"/>
</dbReference>
<dbReference type="PROSITE" id="PS00041">
    <property type="entry name" value="HTH_ARAC_FAMILY_1"/>
    <property type="match status" value="1"/>
</dbReference>
<comment type="caution">
    <text evidence="5">The sequence shown here is derived from an EMBL/GenBank/DDBJ whole genome shotgun (WGS) entry which is preliminary data.</text>
</comment>
<evidence type="ECO:0000256" key="1">
    <source>
        <dbReference type="ARBA" id="ARBA00023015"/>
    </source>
</evidence>
<accession>A0ABW4J3W8</accession>
<dbReference type="PROSITE" id="PS01124">
    <property type="entry name" value="HTH_ARAC_FAMILY_2"/>
    <property type="match status" value="1"/>
</dbReference>
<keyword evidence="2" id="KW-0238">DNA-binding</keyword>
<gene>
    <name evidence="5" type="ORF">ACFQ5M_00850</name>
</gene>
<dbReference type="SMART" id="SM00342">
    <property type="entry name" value="HTH_ARAC"/>
    <property type="match status" value="1"/>
</dbReference>
<feature type="domain" description="HTH araC/xylS-type" evidence="4">
    <location>
        <begin position="191"/>
        <end position="289"/>
    </location>
</feature>
<keyword evidence="3" id="KW-0804">Transcription</keyword>
<dbReference type="InterPro" id="IPR003313">
    <property type="entry name" value="AraC-bd"/>
</dbReference>
<organism evidence="5 6">
    <name type="scientific">Agrilactobacillus yilanensis</name>
    <dbReference type="NCBI Taxonomy" id="2485997"/>
    <lineage>
        <taxon>Bacteria</taxon>
        <taxon>Bacillati</taxon>
        <taxon>Bacillota</taxon>
        <taxon>Bacilli</taxon>
        <taxon>Lactobacillales</taxon>
        <taxon>Lactobacillaceae</taxon>
        <taxon>Agrilactobacillus</taxon>
    </lineage>
</organism>
<dbReference type="Gene3D" id="2.60.120.280">
    <property type="entry name" value="Regulatory protein AraC"/>
    <property type="match status" value="1"/>
</dbReference>
<dbReference type="Gene3D" id="1.10.10.60">
    <property type="entry name" value="Homeodomain-like"/>
    <property type="match status" value="2"/>
</dbReference>
<keyword evidence="1" id="KW-0805">Transcription regulation</keyword>
<dbReference type="Pfam" id="PF02311">
    <property type="entry name" value="AraC_binding"/>
    <property type="match status" value="1"/>
</dbReference>
<dbReference type="Pfam" id="PF12833">
    <property type="entry name" value="HTH_18"/>
    <property type="match status" value="1"/>
</dbReference>
<evidence type="ECO:0000259" key="4">
    <source>
        <dbReference type="PROSITE" id="PS01124"/>
    </source>
</evidence>
<sequence length="302" mass="34828">MRKLQNFENEYLLVLPGPILENYIFSPIISNLYVTDLGFYPNAQYHYVQREKGTAEWILIFCINGSGTITYKGKDWAMHHNCLAILPPDQAHTYYAAAEDPWDIYWVHFRGRLAADYLPMAADDFYYTDQINELQADKFMVLFTDMIQTFLPGFSYERTFLVSQYLGVLLARITTQIGNATPSFSGNQYVSEAIQYIYDHSNQVIKMSEITDHIGISVSYLSRIFKETIGKSVNQFITDLKIKQACHYLEYTDLSIQAVAHQVGYTDSYYFSRIFKKNMQVSPKLFRSGKTPTASHLDISSK</sequence>
<dbReference type="InterPro" id="IPR037923">
    <property type="entry name" value="HTH-like"/>
</dbReference>
<proteinExistence type="predicted"/>
<evidence type="ECO:0000256" key="2">
    <source>
        <dbReference type="ARBA" id="ARBA00023125"/>
    </source>
</evidence>
<dbReference type="Proteomes" id="UP001597267">
    <property type="component" value="Unassembled WGS sequence"/>
</dbReference>
<dbReference type="RefSeq" id="WP_125712496.1">
    <property type="nucleotide sequence ID" value="NZ_JBHTOP010000002.1"/>
</dbReference>
<evidence type="ECO:0000256" key="3">
    <source>
        <dbReference type="ARBA" id="ARBA00023163"/>
    </source>
</evidence>
<dbReference type="InterPro" id="IPR009057">
    <property type="entry name" value="Homeodomain-like_sf"/>
</dbReference>
<dbReference type="PANTHER" id="PTHR43280">
    <property type="entry name" value="ARAC-FAMILY TRANSCRIPTIONAL REGULATOR"/>
    <property type="match status" value="1"/>
</dbReference>
<evidence type="ECO:0000313" key="6">
    <source>
        <dbReference type="Proteomes" id="UP001597267"/>
    </source>
</evidence>
<reference evidence="6" key="1">
    <citation type="journal article" date="2019" name="Int. J. Syst. Evol. Microbiol.">
        <title>The Global Catalogue of Microorganisms (GCM) 10K type strain sequencing project: providing services to taxonomists for standard genome sequencing and annotation.</title>
        <authorList>
            <consortium name="The Broad Institute Genomics Platform"/>
            <consortium name="The Broad Institute Genome Sequencing Center for Infectious Disease"/>
            <person name="Wu L."/>
            <person name="Ma J."/>
        </authorList>
    </citation>
    <scope>NUCLEOTIDE SEQUENCE [LARGE SCALE GENOMIC DNA]</scope>
    <source>
        <strain evidence="6">CCM 8896</strain>
    </source>
</reference>
<dbReference type="PANTHER" id="PTHR43280:SF30">
    <property type="entry name" value="MMSAB OPERON REGULATORY PROTEIN"/>
    <property type="match status" value="1"/>
</dbReference>
<keyword evidence="6" id="KW-1185">Reference proteome</keyword>
<dbReference type="InterPro" id="IPR018060">
    <property type="entry name" value="HTH_AraC"/>
</dbReference>
<dbReference type="SUPFAM" id="SSF46689">
    <property type="entry name" value="Homeodomain-like"/>
    <property type="match status" value="2"/>
</dbReference>
<dbReference type="InterPro" id="IPR018062">
    <property type="entry name" value="HTH_AraC-typ_CS"/>
</dbReference>
<name>A0ABW4J3W8_9LACO</name>
<evidence type="ECO:0000313" key="5">
    <source>
        <dbReference type="EMBL" id="MFD1670635.1"/>
    </source>
</evidence>
<dbReference type="EMBL" id="JBHTOP010000002">
    <property type="protein sequence ID" value="MFD1670635.1"/>
    <property type="molecule type" value="Genomic_DNA"/>
</dbReference>
<protein>
    <submittedName>
        <fullName evidence="5">Helix-turn-helix domain-containing protein</fullName>
    </submittedName>
</protein>